<dbReference type="Gene3D" id="3.20.20.80">
    <property type="entry name" value="Glycosidases"/>
    <property type="match status" value="1"/>
</dbReference>
<dbReference type="CDD" id="cd06565">
    <property type="entry name" value="GH20_GcnA-like"/>
    <property type="match status" value="1"/>
</dbReference>
<accession>A0AAN9Y2Q5</accession>
<proteinExistence type="predicted"/>
<dbReference type="PANTHER" id="PTHR21040">
    <property type="entry name" value="BCDNA.GH04120"/>
    <property type="match status" value="1"/>
</dbReference>
<dbReference type="AlphaFoldDB" id="A0AAN9Y2Q5"/>
<dbReference type="InterPro" id="IPR017853">
    <property type="entry name" value="GH"/>
</dbReference>
<dbReference type="PANTHER" id="PTHR21040:SF13">
    <property type="entry name" value="BETA-N-ACETYLHEXOSAMINIDASE"/>
    <property type="match status" value="1"/>
</dbReference>
<dbReference type="Pfam" id="PF21771">
    <property type="entry name" value="CFAP58_CC"/>
    <property type="match status" value="1"/>
</dbReference>
<dbReference type="SUPFAM" id="SSF51445">
    <property type="entry name" value="(Trans)glycosidases"/>
    <property type="match status" value="1"/>
</dbReference>
<dbReference type="SUPFAM" id="SSF57997">
    <property type="entry name" value="Tropomyosin"/>
    <property type="match status" value="1"/>
</dbReference>
<protein>
    <recommendedName>
        <fullName evidence="2">Cilia- and flagella-associated protein 58 central coiled coil domain-containing protein</fullName>
    </recommendedName>
</protein>
<dbReference type="Proteomes" id="UP001367676">
    <property type="component" value="Unassembled WGS sequence"/>
</dbReference>
<dbReference type="GO" id="GO:0015929">
    <property type="term" value="F:hexosaminidase activity"/>
    <property type="evidence" value="ECO:0007669"/>
    <property type="project" value="InterPro"/>
</dbReference>
<keyword evidence="4" id="KW-1185">Reference proteome</keyword>
<dbReference type="EMBL" id="JBBCAQ010000032">
    <property type="protein sequence ID" value="KAK7584329.1"/>
    <property type="molecule type" value="Genomic_DNA"/>
</dbReference>
<gene>
    <name evidence="3" type="ORF">V9T40_005292</name>
</gene>
<dbReference type="InterPro" id="IPR049270">
    <property type="entry name" value="CFAP58_CC"/>
</dbReference>
<feature type="domain" description="Cilia- and flagella-associated protein 58 central coiled coil" evidence="2">
    <location>
        <begin position="815"/>
        <end position="957"/>
    </location>
</feature>
<feature type="coiled-coil region" evidence="1">
    <location>
        <begin position="1150"/>
        <end position="1184"/>
    </location>
</feature>
<comment type="caution">
    <text evidence="3">The sequence shown here is derived from an EMBL/GenBank/DDBJ whole genome shotgun (WGS) entry which is preliminary data.</text>
</comment>
<dbReference type="InterPro" id="IPR038901">
    <property type="entry name" value="HEXDC-like"/>
</dbReference>
<feature type="coiled-coil region" evidence="1">
    <location>
        <begin position="925"/>
        <end position="1024"/>
    </location>
</feature>
<feature type="coiled-coil region" evidence="1">
    <location>
        <begin position="1096"/>
        <end position="1123"/>
    </location>
</feature>
<reference evidence="3 4" key="1">
    <citation type="submission" date="2024-03" db="EMBL/GenBank/DDBJ databases">
        <title>Adaptation during the transition from Ophiocordyceps entomopathogen to insect associate is accompanied by gene loss and intensified selection.</title>
        <authorList>
            <person name="Ward C.M."/>
            <person name="Onetto C.A."/>
            <person name="Borneman A.R."/>
        </authorList>
    </citation>
    <scope>NUCLEOTIDE SEQUENCE [LARGE SCALE GENOMIC DNA]</scope>
    <source>
        <strain evidence="3">AWRI1</strain>
        <tissue evidence="3">Single Adult Female</tissue>
    </source>
</reference>
<name>A0AAN9Y2Q5_9HEMI</name>
<evidence type="ECO:0000313" key="4">
    <source>
        <dbReference type="Proteomes" id="UP001367676"/>
    </source>
</evidence>
<sequence>MEAPKISNSNSQPARNYRLYSNLSSFQGERVIHLDLKGAPPSINYLMSLFPLLHDLGVTSLLIEYEDVFPYNDVNLRAVNAYSKIDIETLLRIAKKNNLNVIPLVQTFGHLEFLLKMEKFIHLREKFEYPQSICPTHNDTFRVLTGLLDEVIEVHPYIRYIHIGCDEVYQLGLCKKCQDKMSHNHWQNAELFLNHVSRLAKYIRSKYPNITPLMWDDQLRSISVHKLKKFNIEALIEPVIWFYRPVVSLPSELWEKYAQVFSSVWIASCFKGATGSNQIITDANYHMKNQKSWMYVMQKYTNLINFKGVIMTGWQRYDHFAILCELLPVSVPSLVHVASILNGTGSHLPHENFTQRVENVIACGTNNDFLGSCKFPGVNIYSAVLRFSKLKTEIDDIFSSSSVKGWLTAYNVEKKYSNRLLDEKLLHQIEKSENSLRTTTAVIQEALKKVYDKFTVNEWMETNIQPYVLKLNRTSSILRNLEHKSSQVLLTPNESDNIFVTLEEDFHDVLKTATSQDPSHLEKRMRKLWSLILIIRRNEMLLRNWYEKKDAKTKSKTVPAVKIQDAQKKFGEPRKDSIETSKLSHAEGKMSYNISESEIAASREMFETEKQNLLREILNIKEKLMKTKESNQDLKKKIADYEEQITSLKNDIEIRSSETVKEMKLRQSLENRVRDFQKQMEIRESELETLTIQFNNAREQLKVFESTVNEQKLTNELLSQNNAHLSQKILKLQSDYNHQTTAMEELTQKYTSLFNQAKIYEENTAKMLNDITKNSKMKEVFQKKIMLLETQKKDLQAEKEKLLLSINFLEKKVETTRKMFDTEKRSVDEVKREKELLLKNLMRISAASDEQNRIFKIEVRLKDQLETEVNRLNEKVEKQSIEILFLEKEKERLNSKNIDLVMKIQDMEEIVSEKEAYILGLKKQLHDLEVNYKHQSCLLENIRNEKNVYFQDLKQARKICEQELLSTQILQKSEEIVHLQTQLKSYEITIEKQESECKQLEEEIINMKLEVKRLTADKAILNRNLSVAAHLRSQIFALERGLTEQKIKCRALEEELQNPVNIHRWRKLEGTDPKTYELITKIQFLQKRVLTKSEIAAEKEQQFKELEKIYENMRNTVTKLTSSGGSNALFFLRKESEKKNRKIKTLMVEISMYEAHATEYKLELERKNKELEDVRKEYLLQKQLFFKLRNNRKRVNWRSKDDHKETSDLSNGVIVKPMLPAI</sequence>
<evidence type="ECO:0000259" key="2">
    <source>
        <dbReference type="Pfam" id="PF21771"/>
    </source>
</evidence>
<evidence type="ECO:0000256" key="1">
    <source>
        <dbReference type="SAM" id="Coils"/>
    </source>
</evidence>
<evidence type="ECO:0000313" key="3">
    <source>
        <dbReference type="EMBL" id="KAK7584329.1"/>
    </source>
</evidence>
<organism evidence="3 4">
    <name type="scientific">Parthenolecanium corni</name>
    <dbReference type="NCBI Taxonomy" id="536013"/>
    <lineage>
        <taxon>Eukaryota</taxon>
        <taxon>Metazoa</taxon>
        <taxon>Ecdysozoa</taxon>
        <taxon>Arthropoda</taxon>
        <taxon>Hexapoda</taxon>
        <taxon>Insecta</taxon>
        <taxon>Pterygota</taxon>
        <taxon>Neoptera</taxon>
        <taxon>Paraneoptera</taxon>
        <taxon>Hemiptera</taxon>
        <taxon>Sternorrhyncha</taxon>
        <taxon>Coccoidea</taxon>
        <taxon>Coccidae</taxon>
        <taxon>Parthenolecanium</taxon>
    </lineage>
</organism>
<keyword evidence="1" id="KW-0175">Coiled coil</keyword>
<feature type="coiled-coil region" evidence="1">
    <location>
        <begin position="603"/>
        <end position="896"/>
    </location>
</feature>